<evidence type="ECO:0000313" key="1">
    <source>
        <dbReference type="EMBL" id="NMQ29841.1"/>
    </source>
</evidence>
<name>A0ABX1U2M1_9PROT</name>
<keyword evidence="2" id="KW-1185">Reference proteome</keyword>
<gene>
    <name evidence="1" type="ORF">E4Q23_19990</name>
</gene>
<reference evidence="1 2" key="1">
    <citation type="submission" date="2019-03" db="EMBL/GenBank/DDBJ databases">
        <title>Metabolic reconstructions from genomes of highly enriched 'Candidatus Accumulibacter' and 'Candidatus Competibacter' bioreactor populations.</title>
        <authorList>
            <person name="Annavajhala M.K."/>
            <person name="Welles L."/>
            <person name="Abbas B."/>
            <person name="Sorokin D."/>
            <person name="Park H."/>
            <person name="Van Loosdrecht M."/>
            <person name="Chandran K."/>
        </authorList>
    </citation>
    <scope>NUCLEOTIDE SEQUENCE [LARGE SCALE GENOMIC DNA]</scope>
    <source>
        <strain evidence="1 2">SBR_S</strain>
    </source>
</reference>
<evidence type="ECO:0000313" key="2">
    <source>
        <dbReference type="Proteomes" id="UP000749010"/>
    </source>
</evidence>
<proteinExistence type="predicted"/>
<dbReference type="EMBL" id="SPMY01000073">
    <property type="protein sequence ID" value="NMQ29841.1"/>
    <property type="molecule type" value="Genomic_DNA"/>
</dbReference>
<sequence>MVRKHRGHEQIPKYFAQRINAFYQKTFNAWLKLPRPCLFATAVVSPKGKIVKRYRHEDVKTPLECLAQLYDKNLLQMNPGVTLLALQAQARSQTDLAATQAMQRARGSLFDSFDKAKQRA</sequence>
<organism evidence="1 2">
    <name type="scientific">Candidatus Accumulibacter phosphatis</name>
    <dbReference type="NCBI Taxonomy" id="327160"/>
    <lineage>
        <taxon>Bacteria</taxon>
        <taxon>Pseudomonadati</taxon>
        <taxon>Pseudomonadota</taxon>
        <taxon>Betaproteobacteria</taxon>
        <taxon>Candidatus Accumulibacter</taxon>
    </lineage>
</organism>
<protein>
    <submittedName>
        <fullName evidence="1">Uncharacterized protein</fullName>
    </submittedName>
</protein>
<dbReference type="Proteomes" id="UP000749010">
    <property type="component" value="Unassembled WGS sequence"/>
</dbReference>
<comment type="caution">
    <text evidence="1">The sequence shown here is derived from an EMBL/GenBank/DDBJ whole genome shotgun (WGS) entry which is preliminary data.</text>
</comment>
<dbReference type="RefSeq" id="WP_169068295.1">
    <property type="nucleotide sequence ID" value="NZ_SPMY01000073.1"/>
</dbReference>
<accession>A0ABX1U2M1</accession>